<evidence type="ECO:0000313" key="1">
    <source>
        <dbReference type="EMBL" id="VDK51375.1"/>
    </source>
</evidence>
<protein>
    <submittedName>
        <fullName evidence="3">DNA polymerase III subunit delta</fullName>
    </submittedName>
</protein>
<dbReference type="EMBL" id="UYRT01012042">
    <property type="protein sequence ID" value="VDK51375.1"/>
    <property type="molecule type" value="Genomic_DNA"/>
</dbReference>
<gene>
    <name evidence="1" type="ORF">GPUH_LOCUS5585</name>
</gene>
<dbReference type="WBParaSite" id="GPUH_0000559101-mRNA-1">
    <property type="protein sequence ID" value="GPUH_0000559101-mRNA-1"/>
    <property type="gene ID" value="GPUH_0000559101"/>
</dbReference>
<reference evidence="3" key="1">
    <citation type="submission" date="2016-06" db="UniProtKB">
        <authorList>
            <consortium name="WormBaseParasite"/>
        </authorList>
    </citation>
    <scope>IDENTIFICATION</scope>
</reference>
<reference evidence="1 2" key="2">
    <citation type="submission" date="2018-11" db="EMBL/GenBank/DDBJ databases">
        <authorList>
            <consortium name="Pathogen Informatics"/>
        </authorList>
    </citation>
    <scope>NUCLEOTIDE SEQUENCE [LARGE SCALE GENOMIC DNA]</scope>
</reference>
<accession>A0A183DA42</accession>
<evidence type="ECO:0000313" key="2">
    <source>
        <dbReference type="Proteomes" id="UP000271098"/>
    </source>
</evidence>
<sequence>MALLLKRPSKLDYDIDSFATDLQRFAREQRDRYVLLYGWCFAAH</sequence>
<keyword evidence="2" id="KW-1185">Reference proteome</keyword>
<organism evidence="3">
    <name type="scientific">Gongylonema pulchrum</name>
    <dbReference type="NCBI Taxonomy" id="637853"/>
    <lineage>
        <taxon>Eukaryota</taxon>
        <taxon>Metazoa</taxon>
        <taxon>Ecdysozoa</taxon>
        <taxon>Nematoda</taxon>
        <taxon>Chromadorea</taxon>
        <taxon>Rhabditida</taxon>
        <taxon>Spirurina</taxon>
        <taxon>Spiruromorpha</taxon>
        <taxon>Spiruroidea</taxon>
        <taxon>Gongylonematidae</taxon>
        <taxon>Gongylonema</taxon>
    </lineage>
</organism>
<name>A0A183DA42_9BILA</name>
<proteinExistence type="predicted"/>
<evidence type="ECO:0000313" key="3">
    <source>
        <dbReference type="WBParaSite" id="GPUH_0000559101-mRNA-1"/>
    </source>
</evidence>
<dbReference type="AlphaFoldDB" id="A0A183DA42"/>
<dbReference type="Proteomes" id="UP000271098">
    <property type="component" value="Unassembled WGS sequence"/>
</dbReference>